<proteinExistence type="predicted"/>
<dbReference type="Proteomes" id="UP000242188">
    <property type="component" value="Unassembled WGS sequence"/>
</dbReference>
<gene>
    <name evidence="2" type="ORF">KP79_PYT14058</name>
</gene>
<evidence type="ECO:0000313" key="3">
    <source>
        <dbReference type="Proteomes" id="UP000242188"/>
    </source>
</evidence>
<name>A0A210QMY7_MIZYE</name>
<keyword evidence="3" id="KW-1185">Reference proteome</keyword>
<evidence type="ECO:0000259" key="1">
    <source>
        <dbReference type="Pfam" id="PF20700"/>
    </source>
</evidence>
<accession>A0A210QMY7</accession>
<sequence length="165" mass="18090">MQRQAKMVSKEITALNKIDMAEKTRQVVEVNHLRGDANPSTIGIALDGRYNSTSFGSAKKPGMDASQGMSLGIETSTPKKWIVARTLQTKLCWTGAWLRGKGYDVNCPGGHPDCTANTDRYDGLSEQAMGKNIGDQLTSQVFWSSTPRLTGTVLEPKVLRRPHKP</sequence>
<reference evidence="2 3" key="1">
    <citation type="journal article" date="2017" name="Nat. Ecol. Evol.">
        <title>Scallop genome provides insights into evolution of bilaterian karyotype and development.</title>
        <authorList>
            <person name="Wang S."/>
            <person name="Zhang J."/>
            <person name="Jiao W."/>
            <person name="Li J."/>
            <person name="Xun X."/>
            <person name="Sun Y."/>
            <person name="Guo X."/>
            <person name="Huan P."/>
            <person name="Dong B."/>
            <person name="Zhang L."/>
            <person name="Hu X."/>
            <person name="Sun X."/>
            <person name="Wang J."/>
            <person name="Zhao C."/>
            <person name="Wang Y."/>
            <person name="Wang D."/>
            <person name="Huang X."/>
            <person name="Wang R."/>
            <person name="Lv J."/>
            <person name="Li Y."/>
            <person name="Zhang Z."/>
            <person name="Liu B."/>
            <person name="Lu W."/>
            <person name="Hui Y."/>
            <person name="Liang J."/>
            <person name="Zhou Z."/>
            <person name="Hou R."/>
            <person name="Li X."/>
            <person name="Liu Y."/>
            <person name="Li H."/>
            <person name="Ning X."/>
            <person name="Lin Y."/>
            <person name="Zhao L."/>
            <person name="Xing Q."/>
            <person name="Dou J."/>
            <person name="Li Y."/>
            <person name="Mao J."/>
            <person name="Guo H."/>
            <person name="Dou H."/>
            <person name="Li T."/>
            <person name="Mu C."/>
            <person name="Jiang W."/>
            <person name="Fu Q."/>
            <person name="Fu X."/>
            <person name="Miao Y."/>
            <person name="Liu J."/>
            <person name="Yu Q."/>
            <person name="Li R."/>
            <person name="Liao H."/>
            <person name="Li X."/>
            <person name="Kong Y."/>
            <person name="Jiang Z."/>
            <person name="Chourrout D."/>
            <person name="Li R."/>
            <person name="Bao Z."/>
        </authorList>
    </citation>
    <scope>NUCLEOTIDE SEQUENCE [LARGE SCALE GENOMIC DNA]</scope>
    <source>
        <strain evidence="2 3">PY_sf001</strain>
    </source>
</reference>
<organism evidence="2 3">
    <name type="scientific">Mizuhopecten yessoensis</name>
    <name type="common">Japanese scallop</name>
    <name type="synonym">Patinopecten yessoensis</name>
    <dbReference type="NCBI Taxonomy" id="6573"/>
    <lineage>
        <taxon>Eukaryota</taxon>
        <taxon>Metazoa</taxon>
        <taxon>Spiralia</taxon>
        <taxon>Lophotrochozoa</taxon>
        <taxon>Mollusca</taxon>
        <taxon>Bivalvia</taxon>
        <taxon>Autobranchia</taxon>
        <taxon>Pteriomorphia</taxon>
        <taxon>Pectinida</taxon>
        <taxon>Pectinoidea</taxon>
        <taxon>Pectinidae</taxon>
        <taxon>Mizuhopecten</taxon>
    </lineage>
</organism>
<dbReference type="AlphaFoldDB" id="A0A210QMY7"/>
<feature type="domain" description="Mutator-like transposase" evidence="1">
    <location>
        <begin position="1"/>
        <end position="137"/>
    </location>
</feature>
<dbReference type="EMBL" id="NEDP02002762">
    <property type="protein sequence ID" value="OWF50097.1"/>
    <property type="molecule type" value="Genomic_DNA"/>
</dbReference>
<dbReference type="InterPro" id="IPR049012">
    <property type="entry name" value="Mutator_transp_dom"/>
</dbReference>
<evidence type="ECO:0000313" key="2">
    <source>
        <dbReference type="EMBL" id="OWF50097.1"/>
    </source>
</evidence>
<comment type="caution">
    <text evidence="2">The sequence shown here is derived from an EMBL/GenBank/DDBJ whole genome shotgun (WGS) entry which is preliminary data.</text>
</comment>
<protein>
    <recommendedName>
        <fullName evidence="1">Mutator-like transposase domain-containing protein</fullName>
    </recommendedName>
</protein>
<dbReference type="Pfam" id="PF20700">
    <property type="entry name" value="Mutator"/>
    <property type="match status" value="1"/>
</dbReference>